<comment type="subcellular location">
    <subcellularLocation>
        <location evidence="1 7">Nucleus</location>
    </subcellularLocation>
</comment>
<dbReference type="GO" id="GO:0005634">
    <property type="term" value="C:nucleus"/>
    <property type="evidence" value="ECO:0007669"/>
    <property type="project" value="UniProtKB-SubCell"/>
</dbReference>
<evidence type="ECO:0000256" key="4">
    <source>
        <dbReference type="ARBA" id="ARBA00023172"/>
    </source>
</evidence>
<feature type="domain" description="Non-structural maintenance of chromosome element 4 C-terminal" evidence="8">
    <location>
        <begin position="214"/>
        <end position="293"/>
    </location>
</feature>
<dbReference type="Pfam" id="PF08743">
    <property type="entry name" value="Nse4_C"/>
    <property type="match status" value="1"/>
</dbReference>
<reference evidence="9" key="1">
    <citation type="submission" date="2019-08" db="EMBL/GenBank/DDBJ databases">
        <title>The genome of the North American firefly Photinus pyralis.</title>
        <authorList>
            <consortium name="Photinus pyralis genome working group"/>
            <person name="Fallon T.R."/>
            <person name="Sander Lower S.E."/>
            <person name="Weng J.-K."/>
        </authorList>
    </citation>
    <scope>NUCLEOTIDE SEQUENCE</scope>
    <source>
        <strain evidence="9">TRF0915ILg1</strain>
        <tissue evidence="9">Whole body</tissue>
    </source>
</reference>
<keyword evidence="6 7" id="KW-0539">Nucleus</keyword>
<keyword evidence="3 7" id="KW-0227">DNA damage</keyword>
<dbReference type="PANTHER" id="PTHR16140">
    <property type="entry name" value="NON-STRUCTURAL MAINTENANCE OF CHROMOSOMES ELEMENT 4"/>
    <property type="match status" value="1"/>
</dbReference>
<dbReference type="AlphaFoldDB" id="A0A8K0CLX9"/>
<protein>
    <recommendedName>
        <fullName evidence="7">Non-structural maintenance of chromosomes element 4</fullName>
    </recommendedName>
</protein>
<evidence type="ECO:0000313" key="9">
    <source>
        <dbReference type="EMBL" id="KAF2888036.1"/>
    </source>
</evidence>
<proteinExistence type="inferred from homology"/>
<evidence type="ECO:0000256" key="2">
    <source>
        <dbReference type="ARBA" id="ARBA00008997"/>
    </source>
</evidence>
<dbReference type="EMBL" id="VTPC01080372">
    <property type="protein sequence ID" value="KAF2888036.1"/>
    <property type="molecule type" value="Genomic_DNA"/>
</dbReference>
<evidence type="ECO:0000313" key="10">
    <source>
        <dbReference type="Proteomes" id="UP000801492"/>
    </source>
</evidence>
<comment type="subunit">
    <text evidence="7">Component of the SMC5-SMC6 complex.</text>
</comment>
<accession>A0A8K0CLX9</accession>
<organism evidence="9 10">
    <name type="scientific">Ignelater luminosus</name>
    <name type="common">Cucubano</name>
    <name type="synonym">Pyrophorus luminosus</name>
    <dbReference type="NCBI Taxonomy" id="2038154"/>
    <lineage>
        <taxon>Eukaryota</taxon>
        <taxon>Metazoa</taxon>
        <taxon>Ecdysozoa</taxon>
        <taxon>Arthropoda</taxon>
        <taxon>Hexapoda</taxon>
        <taxon>Insecta</taxon>
        <taxon>Pterygota</taxon>
        <taxon>Neoptera</taxon>
        <taxon>Endopterygota</taxon>
        <taxon>Coleoptera</taxon>
        <taxon>Polyphaga</taxon>
        <taxon>Elateriformia</taxon>
        <taxon>Elateroidea</taxon>
        <taxon>Elateridae</taxon>
        <taxon>Agrypninae</taxon>
        <taxon>Pyrophorini</taxon>
        <taxon>Ignelater</taxon>
    </lineage>
</organism>
<dbReference type="GO" id="GO:0006281">
    <property type="term" value="P:DNA repair"/>
    <property type="evidence" value="ECO:0007669"/>
    <property type="project" value="UniProtKB-UniRule"/>
</dbReference>
<comment type="similarity">
    <text evidence="2 7">Belongs to the NSE4 family.</text>
</comment>
<keyword evidence="10" id="KW-1185">Reference proteome</keyword>
<name>A0A8K0CLX9_IGNLU</name>
<evidence type="ECO:0000259" key="8">
    <source>
        <dbReference type="Pfam" id="PF08743"/>
    </source>
</evidence>
<evidence type="ECO:0000256" key="3">
    <source>
        <dbReference type="ARBA" id="ARBA00022763"/>
    </source>
</evidence>
<comment type="caution">
    <text evidence="9">The sequence shown here is derived from an EMBL/GenBank/DDBJ whole genome shotgun (WGS) entry which is preliminary data.</text>
</comment>
<dbReference type="GO" id="GO:0030915">
    <property type="term" value="C:Smc5-Smc6 complex"/>
    <property type="evidence" value="ECO:0007669"/>
    <property type="project" value="UniProtKB-UniRule"/>
</dbReference>
<dbReference type="PANTHER" id="PTHR16140:SF0">
    <property type="entry name" value="NON-STRUCTURAL MAINTENANCE OF CHROMOSOMES ELEMENT 4"/>
    <property type="match status" value="1"/>
</dbReference>
<keyword evidence="4 7" id="KW-0233">DNA recombination</keyword>
<dbReference type="InterPro" id="IPR014854">
    <property type="entry name" value="Nse4_C"/>
</dbReference>
<comment type="function">
    <text evidence="7">Component of the SMC5-SMC6 complex, that promotes sister chromatid alignment after DNA damage and facilitates double-stranded DNA breaks (DSBs) repair via homologous recombination between sister chromatids.</text>
</comment>
<gene>
    <name evidence="9" type="ORF">ILUMI_18137</name>
</gene>
<evidence type="ECO:0000256" key="5">
    <source>
        <dbReference type="ARBA" id="ARBA00023204"/>
    </source>
</evidence>
<dbReference type="GO" id="GO:0006310">
    <property type="term" value="P:DNA recombination"/>
    <property type="evidence" value="ECO:0007669"/>
    <property type="project" value="UniProtKB-UniRule"/>
</dbReference>
<sequence length="309" mass="35962">MDNIEMDPENNNAKKSTSQHRKRCYRNLLNRIEGLQENEDIGIHAVKEVGEILKEVYLIDSQCKFQERVEYADETLLESVVLSSASSILVKCIENLNIFNSTYEPTEFATKLLNGLDDSEKEFETSDWLNILEDARAIVPELPPYSFLYGTFDPTKIPEQKQRKVHRRDLQEKAEKKQLQRIENAEKDEEGVDDTINFLGRILTNEYENNNSEPIKYFDFVVDSENFALTIENMFYCSFLIRDGKAKLDIGEDGMPILRPQRKRDLKAFRNEGGVNVQMIASLTMAEWEALRSKEGYIQQHRRQMRSKS</sequence>
<dbReference type="OrthoDB" id="2133758at2759"/>
<dbReference type="Proteomes" id="UP000801492">
    <property type="component" value="Unassembled WGS sequence"/>
</dbReference>
<evidence type="ECO:0000256" key="1">
    <source>
        <dbReference type="ARBA" id="ARBA00004123"/>
    </source>
</evidence>
<evidence type="ECO:0000256" key="6">
    <source>
        <dbReference type="ARBA" id="ARBA00023242"/>
    </source>
</evidence>
<dbReference type="InterPro" id="IPR027786">
    <property type="entry name" value="Nse4/EID"/>
</dbReference>
<evidence type="ECO:0000256" key="7">
    <source>
        <dbReference type="RuleBase" id="RU365071"/>
    </source>
</evidence>
<keyword evidence="5 7" id="KW-0234">DNA repair</keyword>